<dbReference type="EMBL" id="AP009384">
    <property type="protein sequence ID" value="BAF87828.1"/>
    <property type="molecule type" value="Genomic_DNA"/>
</dbReference>
<evidence type="ECO:0000256" key="2">
    <source>
        <dbReference type="ARBA" id="ARBA00005628"/>
    </source>
</evidence>
<evidence type="ECO:0000256" key="3">
    <source>
        <dbReference type="ARBA" id="ARBA00022490"/>
    </source>
</evidence>
<evidence type="ECO:0000256" key="4">
    <source>
        <dbReference type="ARBA" id="ARBA00022723"/>
    </source>
</evidence>
<reference evidence="8 9" key="1">
    <citation type="journal article" date="2007" name="Appl. Environ. Microbiol.">
        <title>Rhizobial factors required for stem nodule maturation and maintenance in Sesbania rostrata-Azorhizobium caulinodans ORS571 symbiosis.</title>
        <authorList>
            <person name="Suzuki S."/>
            <person name="Aono T."/>
            <person name="Lee KB."/>
            <person name="Suzuki T."/>
            <person name="Liu CT."/>
            <person name="Miwa H."/>
            <person name="Wakao S."/>
            <person name="Iki T."/>
            <person name="Oyaizu H."/>
        </authorList>
    </citation>
    <scope>NUCLEOTIDE SEQUENCE [LARGE SCALE GENOMIC DNA]</scope>
    <source>
        <strain evidence="9">ATCC 43989 / DSM 5975 / JCM 20966 / LMG 6465 / NBRC 14845 / NCIMB 13405 / ORS 571</strain>
    </source>
</reference>
<dbReference type="GO" id="GO:0016791">
    <property type="term" value="F:phosphatase activity"/>
    <property type="evidence" value="ECO:0007669"/>
    <property type="project" value="InterPro"/>
</dbReference>
<dbReference type="RefSeq" id="WP_012170358.1">
    <property type="nucleotide sequence ID" value="NC_009937.1"/>
</dbReference>
<dbReference type="PANTHER" id="PTHR42891:SF1">
    <property type="entry name" value="D-GLYCERO-BETA-D-MANNO-HEPTOSE-1,7-BISPHOSPHATE 7-PHOSPHATASE"/>
    <property type="match status" value="1"/>
</dbReference>
<comment type="similarity">
    <text evidence="2">Belongs to the GmhB family.</text>
</comment>
<dbReference type="NCBIfam" id="TIGR01656">
    <property type="entry name" value="Histidinol-ppas"/>
    <property type="match status" value="1"/>
</dbReference>
<name>A8I288_AZOC5</name>
<gene>
    <name evidence="8" type="ordered locus">AZC_1830</name>
</gene>
<evidence type="ECO:0000256" key="7">
    <source>
        <dbReference type="ARBA" id="ARBA00031828"/>
    </source>
</evidence>
<reference evidence="8 9" key="4">
    <citation type="journal article" date="2009" name="Appl. Environ. Microbiol.">
        <title>Comparative genome-wide transcriptional profiling of Azorhizobium caulinodans ORS571 grown under free-living and symbiotic conditions.</title>
        <authorList>
            <person name="Tsukada S."/>
            <person name="Aono T."/>
            <person name="Akiba N."/>
            <person name="Lee KB."/>
            <person name="Liu CT."/>
            <person name="Toyazaki H."/>
            <person name="Oyaizu H."/>
        </authorList>
    </citation>
    <scope>NUCLEOTIDE SEQUENCE [LARGE SCALE GENOMIC DNA]</scope>
    <source>
        <strain evidence="9">ATCC 43989 / DSM 5975 / JCM 20966 / LMG 6465 / NBRC 14845 / NCIMB 13405 / ORS 571</strain>
    </source>
</reference>
<evidence type="ECO:0000256" key="1">
    <source>
        <dbReference type="ARBA" id="ARBA00004496"/>
    </source>
</evidence>
<dbReference type="HOGENOM" id="CLU_798430_0_0_5"/>
<keyword evidence="3" id="KW-0963">Cytoplasm</keyword>
<proteinExistence type="inferred from homology"/>
<dbReference type="SUPFAM" id="SSF56784">
    <property type="entry name" value="HAD-like"/>
    <property type="match status" value="1"/>
</dbReference>
<dbReference type="NCBIfam" id="TIGR01662">
    <property type="entry name" value="HAD-SF-IIIA"/>
    <property type="match status" value="1"/>
</dbReference>
<reference evidence="8 9" key="6">
    <citation type="journal article" date="2011" name="Appl. Environ. Microbiol.">
        <title>Involvement of the azorhizobial chromosome partition gene (parA) in the onset of bacteroid differentiation during Sesbania rostrata stem nodule development.</title>
        <authorList>
            <person name="Liu CT."/>
            <person name="Lee KB."/>
            <person name="Wang YS."/>
            <person name="Peng MH."/>
            <person name="Lee KT."/>
            <person name="Suzuki S."/>
            <person name="Suzuki T."/>
            <person name="Oyaizu H."/>
        </authorList>
    </citation>
    <scope>NUCLEOTIDE SEQUENCE [LARGE SCALE GENOMIC DNA]</scope>
    <source>
        <strain evidence="9">ATCC 43989 / DSM 5975 / JCM 20966 / LMG 6465 / NBRC 14845 / NCIMB 13405 / ORS 571</strain>
    </source>
</reference>
<dbReference type="InterPro" id="IPR004446">
    <property type="entry name" value="Heptose_bisP_phosphatase"/>
</dbReference>
<dbReference type="InterPro" id="IPR036412">
    <property type="entry name" value="HAD-like_sf"/>
</dbReference>
<dbReference type="GO" id="GO:0005737">
    <property type="term" value="C:cytoplasm"/>
    <property type="evidence" value="ECO:0007669"/>
    <property type="project" value="UniProtKB-SubCell"/>
</dbReference>
<keyword evidence="4" id="KW-0479">Metal-binding</keyword>
<evidence type="ECO:0000256" key="6">
    <source>
        <dbReference type="ARBA" id="ARBA00023277"/>
    </source>
</evidence>
<reference evidence="9" key="2">
    <citation type="submission" date="2007-04" db="EMBL/GenBank/DDBJ databases">
        <title>Complete genome sequence of the nitrogen-fixing bacterium Azorhizobium caulinodans ORS571.</title>
        <authorList>
            <person name="Lee K.B."/>
            <person name="Backer P.D."/>
            <person name="Aono T."/>
            <person name="Liu C.T."/>
            <person name="Suzuki S."/>
            <person name="Suzuki T."/>
            <person name="Kaneko T."/>
            <person name="Yamada M."/>
            <person name="Tabata S."/>
            <person name="Kupfer D.M."/>
            <person name="Najar F.Z."/>
            <person name="Wiley G.B."/>
            <person name="Roe B."/>
            <person name="Binnewies T."/>
            <person name="Ussery D."/>
            <person name="Vereecke D."/>
            <person name="Gevers D."/>
            <person name="Holsters M."/>
            <person name="Oyaizu H."/>
        </authorList>
    </citation>
    <scope>NUCLEOTIDE SEQUENCE [LARGE SCALE GENOMIC DNA]</scope>
    <source>
        <strain evidence="9">ATCC 43989 / DSM 5975 / JCM 20966 / LMG 6465 / NBRC 14845 / NCIMB 13405 / ORS 571</strain>
    </source>
</reference>
<keyword evidence="9" id="KW-1185">Reference proteome</keyword>
<dbReference type="GO" id="GO:0005975">
    <property type="term" value="P:carbohydrate metabolic process"/>
    <property type="evidence" value="ECO:0007669"/>
    <property type="project" value="InterPro"/>
</dbReference>
<dbReference type="AlphaFoldDB" id="A8I288"/>
<sequence>MGDGAFSPPTQAVIPWGFAREDAAGLARALTDAARFGFTRLLVPVPPDHAGRAHAIIAALPPLPHLARIAVHALDRLSGLSALPLDRRFLLVDPGRVIQANWLDLFATPAQAIVAGTDGAAPAGLAGLDRDLLPALSGADAPRDVLARLGTVYGVGRLRLPADAVCDSRPATPARPERPALFLDRDGTLNEDYGYVSDPARLVLLPGAAQAVKRANDLGWNVFLVTNQSGIGRGYYAEADAIACNAALQEMLRAHGAHLDDIRYAADHPEAEEPRYRIATGWRKPEPGMLIDLMAHWPTVREISLMVGDKDSDIAAGAAAGVRGLLFTGGDLDALVASHLTGAPCSG</sequence>
<dbReference type="Gene3D" id="3.40.50.1000">
    <property type="entry name" value="HAD superfamily/HAD-like"/>
    <property type="match status" value="1"/>
</dbReference>
<evidence type="ECO:0000313" key="9">
    <source>
        <dbReference type="Proteomes" id="UP000000270"/>
    </source>
</evidence>
<organism evidence="8 9">
    <name type="scientific">Azorhizobium caulinodans (strain ATCC 43989 / DSM 5975 / JCM 20966 / LMG 6465 / NBRC 14845 / NCIMB 13405 / ORS 571)</name>
    <dbReference type="NCBI Taxonomy" id="438753"/>
    <lineage>
        <taxon>Bacteria</taxon>
        <taxon>Pseudomonadati</taxon>
        <taxon>Pseudomonadota</taxon>
        <taxon>Alphaproteobacteria</taxon>
        <taxon>Hyphomicrobiales</taxon>
        <taxon>Xanthobacteraceae</taxon>
        <taxon>Azorhizobium</taxon>
    </lineage>
</organism>
<evidence type="ECO:0000313" key="8">
    <source>
        <dbReference type="EMBL" id="BAF87828.1"/>
    </source>
</evidence>
<dbReference type="PANTHER" id="PTHR42891">
    <property type="entry name" value="D-GLYCERO-BETA-D-MANNO-HEPTOSE-1,7-BISPHOSPHATE 7-PHOSPHATASE"/>
    <property type="match status" value="1"/>
</dbReference>
<comment type="subcellular location">
    <subcellularLocation>
        <location evidence="1">Cytoplasm</location>
    </subcellularLocation>
</comment>
<dbReference type="STRING" id="438753.AZC_1830"/>
<protein>
    <recommendedName>
        <fullName evidence="7">D,D-heptose 1,7-bisphosphate phosphatase</fullName>
    </recommendedName>
</protein>
<reference evidence="8 9" key="5">
    <citation type="journal article" date="2010" name="Appl. Environ. Microbiol.">
        <title>phrR-like gene praR of Azorhizobium caulinodans ORS571 is essential for symbiosis with Sesbania rostrata and is involved in expression of reb genes.</title>
        <authorList>
            <person name="Akiba N."/>
            <person name="Aono T."/>
            <person name="Toyazaki H."/>
            <person name="Sato S."/>
            <person name="Oyaizu H."/>
        </authorList>
    </citation>
    <scope>NUCLEOTIDE SEQUENCE [LARGE SCALE GENOMIC DNA]</scope>
    <source>
        <strain evidence="9">ATCC 43989 / DSM 5975 / JCM 20966 / LMG 6465 / NBRC 14845 / NCIMB 13405 / ORS 571</strain>
    </source>
</reference>
<keyword evidence="6" id="KW-0119">Carbohydrate metabolism</keyword>
<dbReference type="InterPro" id="IPR006549">
    <property type="entry name" value="HAD-SF_hydro_IIIA"/>
</dbReference>
<accession>A8I288</accession>
<dbReference type="GO" id="GO:0046872">
    <property type="term" value="F:metal ion binding"/>
    <property type="evidence" value="ECO:0007669"/>
    <property type="project" value="UniProtKB-KW"/>
</dbReference>
<dbReference type="KEGG" id="azc:AZC_1830"/>
<dbReference type="InterPro" id="IPR006543">
    <property type="entry name" value="Histidinol-phos"/>
</dbReference>
<keyword evidence="5" id="KW-0378">Hydrolase</keyword>
<dbReference type="eggNOG" id="COG0241">
    <property type="taxonomic scope" value="Bacteria"/>
</dbReference>
<reference evidence="8 9" key="3">
    <citation type="journal article" date="2008" name="BMC Genomics">
        <title>The genome of the versatile nitrogen fixer Azorhizobium caulinodans ORS571.</title>
        <authorList>
            <person name="Lee KB."/>
            <person name="Backer P.D."/>
            <person name="Aono T."/>
            <person name="Liu CT."/>
            <person name="Suzuki S."/>
            <person name="Suzuki T."/>
            <person name="Kaneko T."/>
            <person name="Yamada M."/>
            <person name="Tabata S."/>
            <person name="Kupfer D.M."/>
            <person name="Najar F.Z."/>
            <person name="Wiley G.B."/>
            <person name="Roe B."/>
            <person name="Binnewies T.T."/>
            <person name="Ussery D.W."/>
            <person name="D'Haeze W."/>
            <person name="Herder J.D."/>
            <person name="Gevers D."/>
            <person name="Vereecke D."/>
            <person name="Holsters M."/>
            <person name="Oyaizu H."/>
        </authorList>
    </citation>
    <scope>NUCLEOTIDE SEQUENCE [LARGE SCALE GENOMIC DNA]</scope>
    <source>
        <strain evidence="9">ATCC 43989 / DSM 5975 / JCM 20966 / LMG 6465 / NBRC 14845 / NCIMB 13405 / ORS 571</strain>
    </source>
</reference>
<dbReference type="InterPro" id="IPR023214">
    <property type="entry name" value="HAD_sf"/>
</dbReference>
<evidence type="ECO:0000256" key="5">
    <source>
        <dbReference type="ARBA" id="ARBA00022801"/>
    </source>
</evidence>
<dbReference type="Pfam" id="PF13242">
    <property type="entry name" value="Hydrolase_like"/>
    <property type="match status" value="1"/>
</dbReference>
<dbReference type="Proteomes" id="UP000000270">
    <property type="component" value="Chromosome"/>
</dbReference>